<dbReference type="InterPro" id="IPR055390">
    <property type="entry name" value="AraA_central"/>
</dbReference>
<dbReference type="GO" id="GO:0005829">
    <property type="term" value="C:cytosol"/>
    <property type="evidence" value="ECO:0007669"/>
    <property type="project" value="TreeGrafter"/>
</dbReference>
<dbReference type="SUPFAM" id="SSF53743">
    <property type="entry name" value="FucI/AraA N-terminal and middle domains"/>
    <property type="match status" value="1"/>
</dbReference>
<dbReference type="InterPro" id="IPR004216">
    <property type="entry name" value="Fuc/Ara_isomerase_C"/>
</dbReference>
<keyword evidence="4 8" id="KW-0413">Isomerase</keyword>
<dbReference type="STRING" id="1469647.BC351_14180"/>
<name>A0A1V4H5Z7_9BACL</name>
<dbReference type="GO" id="GO:0019569">
    <property type="term" value="P:L-arabinose catabolic process to D-xylulose 5-phosphate"/>
    <property type="evidence" value="ECO:0007669"/>
    <property type="project" value="TreeGrafter"/>
</dbReference>
<evidence type="ECO:0000256" key="5">
    <source>
        <dbReference type="ARBA" id="ARBA00023277"/>
    </source>
</evidence>
<dbReference type="InterPro" id="IPR003762">
    <property type="entry name" value="Lara_isomerase"/>
</dbReference>
<gene>
    <name evidence="8" type="ORF">BC351_14180</name>
</gene>
<dbReference type="Pfam" id="PF24856">
    <property type="entry name" value="AraA_central"/>
    <property type="match status" value="1"/>
</dbReference>
<evidence type="ECO:0000256" key="1">
    <source>
        <dbReference type="ARBA" id="ARBA00022723"/>
    </source>
</evidence>
<keyword evidence="3" id="KW-0464">Manganese</keyword>
<evidence type="ECO:0000259" key="7">
    <source>
        <dbReference type="Pfam" id="PF24856"/>
    </source>
</evidence>
<accession>A0A1V4H5Z7</accession>
<dbReference type="PANTHER" id="PTHR38464">
    <property type="entry name" value="L-ARABINOSE ISOMERASE"/>
    <property type="match status" value="1"/>
</dbReference>
<dbReference type="Proteomes" id="UP000190626">
    <property type="component" value="Unassembled WGS sequence"/>
</dbReference>
<protein>
    <submittedName>
        <fullName evidence="8">Arabinose isomerase</fullName>
    </submittedName>
</protein>
<keyword evidence="5" id="KW-0119">Carbohydrate metabolism</keyword>
<dbReference type="AlphaFoldDB" id="A0A1V4H5Z7"/>
<dbReference type="CDD" id="cd00578">
    <property type="entry name" value="L-fuc_L-ara-isomerases"/>
    <property type="match status" value="1"/>
</dbReference>
<dbReference type="InterPro" id="IPR009015">
    <property type="entry name" value="Fucose_isomerase_N/cen_sf"/>
</dbReference>
<feature type="domain" description="L-arabinose isomerase central" evidence="7">
    <location>
        <begin position="213"/>
        <end position="344"/>
    </location>
</feature>
<dbReference type="PANTHER" id="PTHR38464:SF1">
    <property type="entry name" value="L-ARABINOSE ISOMERASE"/>
    <property type="match status" value="1"/>
</dbReference>
<comment type="caution">
    <text evidence="8">The sequence shown here is derived from an EMBL/GenBank/DDBJ whole genome shotgun (WGS) entry which is preliminary data.</text>
</comment>
<dbReference type="Pfam" id="PF11762">
    <property type="entry name" value="Arabinose_Iso_C"/>
    <property type="match status" value="1"/>
</dbReference>
<keyword evidence="1" id="KW-0479">Metal-binding</keyword>
<evidence type="ECO:0000256" key="3">
    <source>
        <dbReference type="ARBA" id="ARBA00023211"/>
    </source>
</evidence>
<organism evidence="8 9">
    <name type="scientific">Paenibacillus ferrarius</name>
    <dbReference type="NCBI Taxonomy" id="1469647"/>
    <lineage>
        <taxon>Bacteria</taxon>
        <taxon>Bacillati</taxon>
        <taxon>Bacillota</taxon>
        <taxon>Bacilli</taxon>
        <taxon>Bacillales</taxon>
        <taxon>Paenibacillaceae</taxon>
        <taxon>Paenibacillus</taxon>
    </lineage>
</organism>
<dbReference type="SUPFAM" id="SSF50443">
    <property type="entry name" value="FucI/AraA C-terminal domain-like"/>
    <property type="match status" value="1"/>
</dbReference>
<reference evidence="9" key="1">
    <citation type="submission" date="2016-07" db="EMBL/GenBank/DDBJ databases">
        <authorList>
            <person name="Florea S."/>
            <person name="Webb J.S."/>
            <person name="Jaromczyk J."/>
            <person name="Schardl C.L."/>
        </authorList>
    </citation>
    <scope>NUCLEOTIDE SEQUENCE [LARGE SCALE GENOMIC DNA]</scope>
    <source>
        <strain evidence="9">CY1</strain>
    </source>
</reference>
<feature type="domain" description="L-arabinose isomerase C-terminal" evidence="6">
    <location>
        <begin position="348"/>
        <end position="487"/>
    </location>
</feature>
<keyword evidence="2" id="KW-0054">Arabinose catabolism</keyword>
<evidence type="ECO:0000259" key="6">
    <source>
        <dbReference type="Pfam" id="PF11762"/>
    </source>
</evidence>
<dbReference type="GO" id="GO:0046872">
    <property type="term" value="F:metal ion binding"/>
    <property type="evidence" value="ECO:0007669"/>
    <property type="project" value="UniProtKB-KW"/>
</dbReference>
<evidence type="ECO:0000256" key="4">
    <source>
        <dbReference type="ARBA" id="ARBA00023235"/>
    </source>
</evidence>
<dbReference type="InterPro" id="IPR024664">
    <property type="entry name" value="Ara_Isoase_C"/>
</dbReference>
<evidence type="ECO:0000313" key="9">
    <source>
        <dbReference type="Proteomes" id="UP000190626"/>
    </source>
</evidence>
<keyword evidence="9" id="KW-1185">Reference proteome</keyword>
<evidence type="ECO:0000256" key="2">
    <source>
        <dbReference type="ARBA" id="ARBA00022935"/>
    </source>
</evidence>
<sequence>MYSLTTEGELKMSVSFKRASARVGVITVGHEPYWEQFPGLREELIGYGKEFEAMLAANEVEVISAGFVDNVDKSFAAASYLKRQDIDFLFCFLSTYVTSSSAATAILNVGVPTVLVALQPRQRLDYRNTTTYMQLANDNICSLPEIGGVLIRAGKPAAGMIVGTLHDDPRAANELRSWCQVANARRAFKHARIGYLGHTYEGMYDMNSDPTAFTAAFGSHVQMLEMCDLAKLVNGVSAAETADKIDEIKSVFTIADPFIDPVTRPIKQEDLEWSAKVAVGLDKLVAENGLTGLAYYYRGVDGNEYERIGSNLVLGNSLLTGKGIPLAGEADLKTCAAMLIMDRLDAGGSFAELHPCDFVDDIVLVGHDGPHNIKISDGRPIIRGLDLFHGKRGSGIGVEFSIKSGPVTLLGISQTADGKFKMIATEGESIKGEIPQTGNTNTRCSFGCSVAEFVEKWCSAGPTHHFALGVGHVAPKIRNVAKVLGIELQIV</sequence>
<evidence type="ECO:0000313" key="8">
    <source>
        <dbReference type="EMBL" id="OPH46631.1"/>
    </source>
</evidence>
<dbReference type="EMBL" id="MBTG01000073">
    <property type="protein sequence ID" value="OPH46631.1"/>
    <property type="molecule type" value="Genomic_DNA"/>
</dbReference>
<proteinExistence type="predicted"/>
<dbReference type="GO" id="GO:0008733">
    <property type="term" value="F:L-arabinose isomerase activity"/>
    <property type="evidence" value="ECO:0007669"/>
    <property type="project" value="InterPro"/>
</dbReference>